<gene>
    <name evidence="1" type="ORF">RIMI_LOCUS561003</name>
</gene>
<sequence length="128" mass="14706">MLGLHLVNYMLGCCHTNSIWSVFYISICKPKPGVEQIEEKVREHVRDIQNAAECHADEILKPIARHFKSMHDCNSRLLKIRGIDCIVPDKRGGDIKKKLAQPETRWIFKIDCVHPKGLNEILSFAPFL</sequence>
<dbReference type="EMBL" id="CAUEEQ010000679">
    <property type="protein sequence ID" value="CAJ0917607.1"/>
    <property type="molecule type" value="Genomic_DNA"/>
</dbReference>
<reference evidence="1" key="1">
    <citation type="submission" date="2023-07" db="EMBL/GenBank/DDBJ databases">
        <authorList>
            <person name="Stuckert A."/>
        </authorList>
    </citation>
    <scope>NUCLEOTIDE SEQUENCE</scope>
</reference>
<evidence type="ECO:0000313" key="1">
    <source>
        <dbReference type="EMBL" id="CAJ0917607.1"/>
    </source>
</evidence>
<name>A0ABN9KNR5_9NEOB</name>
<evidence type="ECO:0000313" key="2">
    <source>
        <dbReference type="Proteomes" id="UP001176940"/>
    </source>
</evidence>
<accession>A0ABN9KNR5</accession>
<dbReference type="Proteomes" id="UP001176940">
    <property type="component" value="Unassembled WGS sequence"/>
</dbReference>
<organism evidence="1 2">
    <name type="scientific">Ranitomeya imitator</name>
    <name type="common">mimic poison frog</name>
    <dbReference type="NCBI Taxonomy" id="111125"/>
    <lineage>
        <taxon>Eukaryota</taxon>
        <taxon>Metazoa</taxon>
        <taxon>Chordata</taxon>
        <taxon>Craniata</taxon>
        <taxon>Vertebrata</taxon>
        <taxon>Euteleostomi</taxon>
        <taxon>Amphibia</taxon>
        <taxon>Batrachia</taxon>
        <taxon>Anura</taxon>
        <taxon>Neobatrachia</taxon>
        <taxon>Hyloidea</taxon>
        <taxon>Dendrobatidae</taxon>
        <taxon>Dendrobatinae</taxon>
        <taxon>Ranitomeya</taxon>
    </lineage>
</organism>
<keyword evidence="2" id="KW-1185">Reference proteome</keyword>
<comment type="caution">
    <text evidence="1">The sequence shown here is derived from an EMBL/GenBank/DDBJ whole genome shotgun (WGS) entry which is preliminary data.</text>
</comment>
<protein>
    <submittedName>
        <fullName evidence="1">Uncharacterized protein</fullName>
    </submittedName>
</protein>
<proteinExistence type="predicted"/>